<feature type="non-terminal residue" evidence="3">
    <location>
        <position position="608"/>
    </location>
</feature>
<dbReference type="GO" id="GO:0005634">
    <property type="term" value="C:nucleus"/>
    <property type="evidence" value="ECO:0007669"/>
    <property type="project" value="TreeGrafter"/>
</dbReference>
<dbReference type="GO" id="GO:0006357">
    <property type="term" value="P:regulation of transcription by RNA polymerase II"/>
    <property type="evidence" value="ECO:0007669"/>
    <property type="project" value="TreeGrafter"/>
</dbReference>
<gene>
    <name evidence="3" type="ORF">QYM36_010355</name>
</gene>
<protein>
    <recommendedName>
        <fullName evidence="2">SET domain-containing protein</fullName>
    </recommendedName>
</protein>
<reference evidence="3" key="1">
    <citation type="submission" date="2023-07" db="EMBL/GenBank/DDBJ databases">
        <title>Chromosome-level genome assembly of Artemia franciscana.</title>
        <authorList>
            <person name="Jo E."/>
        </authorList>
    </citation>
    <scope>NUCLEOTIDE SEQUENCE</scope>
    <source>
        <tissue evidence="3">Whole body</tissue>
    </source>
</reference>
<evidence type="ECO:0000256" key="1">
    <source>
        <dbReference type="SAM" id="MobiDB-lite"/>
    </source>
</evidence>
<dbReference type="GO" id="GO:0061630">
    <property type="term" value="F:ubiquitin protein ligase activity"/>
    <property type="evidence" value="ECO:0007669"/>
    <property type="project" value="InterPro"/>
</dbReference>
<dbReference type="PANTHER" id="PTHR46167:SF1">
    <property type="entry name" value="N-LYSINE METHYLTRANSFERASE KMT5A"/>
    <property type="match status" value="1"/>
</dbReference>
<dbReference type="GO" id="GO:0042799">
    <property type="term" value="F:histone H4K20 methyltransferase activity"/>
    <property type="evidence" value="ECO:0007669"/>
    <property type="project" value="TreeGrafter"/>
</dbReference>
<dbReference type="Pfam" id="PF08941">
    <property type="entry name" value="USP8_interact"/>
    <property type="match status" value="3"/>
</dbReference>
<dbReference type="SUPFAM" id="SSF82199">
    <property type="entry name" value="SET domain"/>
    <property type="match status" value="1"/>
</dbReference>
<dbReference type="PROSITE" id="PS50280">
    <property type="entry name" value="SET"/>
    <property type="match status" value="1"/>
</dbReference>
<feature type="region of interest" description="Disordered" evidence="1">
    <location>
        <begin position="483"/>
        <end position="587"/>
    </location>
</feature>
<dbReference type="SMART" id="SM00317">
    <property type="entry name" value="SET"/>
    <property type="match status" value="1"/>
</dbReference>
<dbReference type="PANTHER" id="PTHR46167">
    <property type="entry name" value="N-LYSINE METHYLTRANSFERASE KMT5A"/>
    <property type="match status" value="1"/>
</dbReference>
<dbReference type="Proteomes" id="UP001187531">
    <property type="component" value="Unassembled WGS sequence"/>
</dbReference>
<sequence>MVKTLIENSNESRWPPGLRSHEGRRANWDRLEDYRRRVGGRRVGGVGGRLVGGRLVGQFNQAEINIIMASDNAHMDQDLFNLNGFFFLKQVKEQLSSSGCPLEMVKTLIENSNESRWPPGLRSHEARRANWDRLKDYCRRVRDSVTIRNQVKEQLSGLGCPLEMVKTLIENSNKSRWPPGLRSEKARRANWDRLKDYRRRVTSNYTIRNVSRTLKAQINLIMASDNAHMDQDLFFRAEDNLRRILEKRGLGADITEALTEDNLQKAIRRLGYEDTVTSLEQVQQTYKNFRIPKTFPSEQLVNDYLTQCVLNQSWVGMTVAKSLEEGAGLGVFVTLPFWANQVVTEYHGKLMPTMETKRLIQILKGEEDGSNYFLQGDNDVTVDAREEAFECHPRQKCFGHLINHKANEDRPNLKLKGVVLVNIKRPLLVATRDISAGEELFFDYGVRPGQFNEGYDLSFLLPKRARKRKRDVLLACAMEGMPDEVGDASSGSSEPSGTKWWEPKKIDKKEAKEEDTSEGSSSSEELSIRSIAAMSSKIVDTESDTNDGKDAATAMKIDSEEDRRQERESTSAKKKYARSKSKFQSSRLRMPEFSTWLARDKASDVKGF</sequence>
<feature type="compositionally biased region" description="Basic and acidic residues" evidence="1">
    <location>
        <begin position="557"/>
        <end position="571"/>
    </location>
</feature>
<evidence type="ECO:0000313" key="3">
    <source>
        <dbReference type="EMBL" id="KAK2715752.1"/>
    </source>
</evidence>
<dbReference type="InterPro" id="IPR001214">
    <property type="entry name" value="SET_dom"/>
</dbReference>
<dbReference type="InterPro" id="IPR015036">
    <property type="entry name" value="NRDP1"/>
</dbReference>
<evidence type="ECO:0000313" key="4">
    <source>
        <dbReference type="Proteomes" id="UP001187531"/>
    </source>
</evidence>
<dbReference type="EMBL" id="JAVRJZ010000012">
    <property type="protein sequence ID" value="KAK2715752.1"/>
    <property type="molecule type" value="Genomic_DNA"/>
</dbReference>
<feature type="compositionally biased region" description="Basic and acidic residues" evidence="1">
    <location>
        <begin position="501"/>
        <end position="514"/>
    </location>
</feature>
<dbReference type="GO" id="GO:0005700">
    <property type="term" value="C:polytene chromosome"/>
    <property type="evidence" value="ECO:0007669"/>
    <property type="project" value="TreeGrafter"/>
</dbReference>
<name>A0AA88L3V6_ARTSF</name>
<comment type="caution">
    <text evidence="3">The sequence shown here is derived from an EMBL/GenBank/DDBJ whole genome shotgun (WGS) entry which is preliminary data.</text>
</comment>
<dbReference type="SUPFAM" id="SSF160088">
    <property type="entry name" value="NRDP1 C-terminal domain-like"/>
    <property type="match status" value="3"/>
</dbReference>
<accession>A0AA88L3V6</accession>
<proteinExistence type="predicted"/>
<dbReference type="InterPro" id="IPR051760">
    <property type="entry name" value="KMT5A"/>
</dbReference>
<dbReference type="InterPro" id="IPR046341">
    <property type="entry name" value="SET_dom_sf"/>
</dbReference>
<evidence type="ECO:0000259" key="2">
    <source>
        <dbReference type="PROSITE" id="PS50280"/>
    </source>
</evidence>
<dbReference type="GO" id="GO:0043516">
    <property type="term" value="P:regulation of DNA damage response, signal transduction by p53 class mediator"/>
    <property type="evidence" value="ECO:0007669"/>
    <property type="project" value="TreeGrafter"/>
</dbReference>
<organism evidence="3 4">
    <name type="scientific">Artemia franciscana</name>
    <name type="common">Brine shrimp</name>
    <name type="synonym">Artemia sanfranciscana</name>
    <dbReference type="NCBI Taxonomy" id="6661"/>
    <lineage>
        <taxon>Eukaryota</taxon>
        <taxon>Metazoa</taxon>
        <taxon>Ecdysozoa</taxon>
        <taxon>Arthropoda</taxon>
        <taxon>Crustacea</taxon>
        <taxon>Branchiopoda</taxon>
        <taxon>Anostraca</taxon>
        <taxon>Artemiidae</taxon>
        <taxon>Artemia</taxon>
    </lineage>
</organism>
<feature type="domain" description="SET" evidence="2">
    <location>
        <begin position="315"/>
        <end position="445"/>
    </location>
</feature>
<dbReference type="AlphaFoldDB" id="A0AA88L3V6"/>
<dbReference type="InterPro" id="IPR037255">
    <property type="entry name" value="NRDP1_C"/>
</dbReference>
<dbReference type="Pfam" id="PF00856">
    <property type="entry name" value="SET"/>
    <property type="match status" value="1"/>
</dbReference>
<keyword evidence="4" id="KW-1185">Reference proteome</keyword>
<dbReference type="GO" id="GO:0016567">
    <property type="term" value="P:protein ubiquitination"/>
    <property type="evidence" value="ECO:0007669"/>
    <property type="project" value="InterPro"/>
</dbReference>
<dbReference type="Gene3D" id="2.170.270.10">
    <property type="entry name" value="SET domain"/>
    <property type="match status" value="1"/>
</dbReference>
<feature type="compositionally biased region" description="Basic residues" evidence="1">
    <location>
        <begin position="572"/>
        <end position="581"/>
    </location>
</feature>
<feature type="compositionally biased region" description="Low complexity" evidence="1">
    <location>
        <begin position="518"/>
        <end position="530"/>
    </location>
</feature>